<dbReference type="Proteomes" id="UP000002139">
    <property type="component" value="Chromosome"/>
</dbReference>
<dbReference type="InterPro" id="IPR000551">
    <property type="entry name" value="MerR-type_HTH_dom"/>
</dbReference>
<dbReference type="PANTHER" id="PTHR30204:SF93">
    <property type="entry name" value="HTH MERR-TYPE DOMAIN-CONTAINING PROTEIN"/>
    <property type="match status" value="1"/>
</dbReference>
<dbReference type="BioCyc" id="SCEL448385:SCE_RS39340-MONOMER"/>
<keyword evidence="1" id="KW-0238">DNA-binding</keyword>
<evidence type="ECO:0000313" key="3">
    <source>
        <dbReference type="EMBL" id="CAN97850.1"/>
    </source>
</evidence>
<dbReference type="RefSeq" id="WP_012240289.1">
    <property type="nucleotide sequence ID" value="NC_010162.1"/>
</dbReference>
<dbReference type="SMART" id="SM00422">
    <property type="entry name" value="HTH_MERR"/>
    <property type="match status" value="1"/>
</dbReference>
<dbReference type="AlphaFoldDB" id="A9F5Z4"/>
<dbReference type="HOGENOM" id="CLU_129908_0_0_7"/>
<dbReference type="eggNOG" id="COG0789">
    <property type="taxonomic scope" value="Bacteria"/>
</dbReference>
<dbReference type="GO" id="GO:0003700">
    <property type="term" value="F:DNA-binding transcription factor activity"/>
    <property type="evidence" value="ECO:0007669"/>
    <property type="project" value="InterPro"/>
</dbReference>
<dbReference type="InterPro" id="IPR009061">
    <property type="entry name" value="DNA-bd_dom_put_sf"/>
</dbReference>
<dbReference type="CDD" id="cd00592">
    <property type="entry name" value="HTH_MerR-like"/>
    <property type="match status" value="1"/>
</dbReference>
<evidence type="ECO:0000259" key="2">
    <source>
        <dbReference type="PROSITE" id="PS50937"/>
    </source>
</evidence>
<dbReference type="STRING" id="448385.sce7681"/>
<keyword evidence="4" id="KW-1185">Reference proteome</keyword>
<proteinExistence type="predicted"/>
<evidence type="ECO:0000256" key="1">
    <source>
        <dbReference type="ARBA" id="ARBA00023125"/>
    </source>
</evidence>
<dbReference type="Gene3D" id="1.10.1660.10">
    <property type="match status" value="1"/>
</dbReference>
<dbReference type="PANTHER" id="PTHR30204">
    <property type="entry name" value="REDOX-CYCLING DRUG-SENSING TRANSCRIPTIONAL ACTIVATOR SOXR"/>
    <property type="match status" value="1"/>
</dbReference>
<sequence length="140" mass="15508">MPNDGTTIGEIAREAGVSERTIRYWYTQGLFVPPPFAGPGTRYLREHRLRILTIQKLREKGLKLPAIKRQLAAMSLDEMEALLAPPPAPRREPPPEPTYAAEPWERIVLVPGLELLVSGAGGPVLRQIAQQIVNHFGGAR</sequence>
<dbReference type="GO" id="GO:0003677">
    <property type="term" value="F:DNA binding"/>
    <property type="evidence" value="ECO:0007669"/>
    <property type="project" value="UniProtKB-KW"/>
</dbReference>
<dbReference type="KEGG" id="scl:sce7681"/>
<name>A9F5Z4_SORC5</name>
<evidence type="ECO:0000313" key="4">
    <source>
        <dbReference type="Proteomes" id="UP000002139"/>
    </source>
</evidence>
<dbReference type="OrthoDB" id="9792348at2"/>
<gene>
    <name evidence="3" type="ordered locus">sce7681</name>
</gene>
<feature type="domain" description="HTH merR-type" evidence="2">
    <location>
        <begin position="7"/>
        <end position="73"/>
    </location>
</feature>
<reference evidence="3 4" key="1">
    <citation type="journal article" date="2007" name="Nat. Biotechnol.">
        <title>Complete genome sequence of the myxobacterium Sorangium cellulosum.</title>
        <authorList>
            <person name="Schneiker S."/>
            <person name="Perlova O."/>
            <person name="Kaiser O."/>
            <person name="Gerth K."/>
            <person name="Alici A."/>
            <person name="Altmeyer M.O."/>
            <person name="Bartels D."/>
            <person name="Bekel T."/>
            <person name="Beyer S."/>
            <person name="Bode E."/>
            <person name="Bode H.B."/>
            <person name="Bolten C.J."/>
            <person name="Choudhuri J.V."/>
            <person name="Doss S."/>
            <person name="Elnakady Y.A."/>
            <person name="Frank B."/>
            <person name="Gaigalat L."/>
            <person name="Goesmann A."/>
            <person name="Groeger C."/>
            <person name="Gross F."/>
            <person name="Jelsbak L."/>
            <person name="Jelsbak L."/>
            <person name="Kalinowski J."/>
            <person name="Kegler C."/>
            <person name="Knauber T."/>
            <person name="Konietzny S."/>
            <person name="Kopp M."/>
            <person name="Krause L."/>
            <person name="Krug D."/>
            <person name="Linke B."/>
            <person name="Mahmud T."/>
            <person name="Martinez-Arias R."/>
            <person name="McHardy A.C."/>
            <person name="Merai M."/>
            <person name="Meyer F."/>
            <person name="Mormann S."/>
            <person name="Munoz-Dorado J."/>
            <person name="Perez J."/>
            <person name="Pradella S."/>
            <person name="Rachid S."/>
            <person name="Raddatz G."/>
            <person name="Rosenau F."/>
            <person name="Rueckert C."/>
            <person name="Sasse F."/>
            <person name="Scharfe M."/>
            <person name="Schuster S.C."/>
            <person name="Suen G."/>
            <person name="Treuner-Lange A."/>
            <person name="Velicer G.J."/>
            <person name="Vorholter F.-J."/>
            <person name="Weissman K.J."/>
            <person name="Welch R.D."/>
            <person name="Wenzel S.C."/>
            <person name="Whitworth D.E."/>
            <person name="Wilhelm S."/>
            <person name="Wittmann C."/>
            <person name="Bloecker H."/>
            <person name="Puehler A."/>
            <person name="Mueller R."/>
        </authorList>
    </citation>
    <scope>NUCLEOTIDE SEQUENCE [LARGE SCALE GENOMIC DNA]</scope>
    <source>
        <strain evidence="4">So ce56</strain>
    </source>
</reference>
<dbReference type="SUPFAM" id="SSF46955">
    <property type="entry name" value="Putative DNA-binding domain"/>
    <property type="match status" value="1"/>
</dbReference>
<dbReference type="EMBL" id="AM746676">
    <property type="protein sequence ID" value="CAN97850.1"/>
    <property type="molecule type" value="Genomic_DNA"/>
</dbReference>
<accession>A9F5Z4</accession>
<dbReference type="PROSITE" id="PS50937">
    <property type="entry name" value="HTH_MERR_2"/>
    <property type="match status" value="1"/>
</dbReference>
<dbReference type="Pfam" id="PF13411">
    <property type="entry name" value="MerR_1"/>
    <property type="match status" value="1"/>
</dbReference>
<dbReference type="InterPro" id="IPR047057">
    <property type="entry name" value="MerR_fam"/>
</dbReference>
<organism evidence="3 4">
    <name type="scientific">Sorangium cellulosum (strain So ce56)</name>
    <name type="common">Polyangium cellulosum (strain So ce56)</name>
    <dbReference type="NCBI Taxonomy" id="448385"/>
    <lineage>
        <taxon>Bacteria</taxon>
        <taxon>Pseudomonadati</taxon>
        <taxon>Myxococcota</taxon>
        <taxon>Polyangia</taxon>
        <taxon>Polyangiales</taxon>
        <taxon>Polyangiaceae</taxon>
        <taxon>Sorangium</taxon>
    </lineage>
</organism>
<dbReference type="PRINTS" id="PR00040">
    <property type="entry name" value="HTHMERR"/>
</dbReference>
<protein>
    <submittedName>
        <fullName evidence="3">HTH-type transcriptional regulator cueR</fullName>
    </submittedName>
</protein>